<dbReference type="NCBIfam" id="TIGR00756">
    <property type="entry name" value="PPR"/>
    <property type="match status" value="1"/>
</dbReference>
<accession>A0A7J9D8X7</accession>
<protein>
    <recommendedName>
        <fullName evidence="6">Pentatricopeptide repeat-containing protein</fullName>
    </recommendedName>
</protein>
<dbReference type="Gene3D" id="1.25.40.10">
    <property type="entry name" value="Tetratricopeptide repeat domain"/>
    <property type="match status" value="1"/>
</dbReference>
<dbReference type="AlphaFoldDB" id="A0A7J9D8X7"/>
<name>A0A7J9D8X7_9ROSI</name>
<keyword evidence="5" id="KW-1185">Reference proteome</keyword>
<feature type="repeat" description="PPR" evidence="3">
    <location>
        <begin position="16"/>
        <end position="50"/>
    </location>
</feature>
<organism evidence="4 5">
    <name type="scientific">Gossypium trilobum</name>
    <dbReference type="NCBI Taxonomy" id="34281"/>
    <lineage>
        <taxon>Eukaryota</taxon>
        <taxon>Viridiplantae</taxon>
        <taxon>Streptophyta</taxon>
        <taxon>Embryophyta</taxon>
        <taxon>Tracheophyta</taxon>
        <taxon>Spermatophyta</taxon>
        <taxon>Magnoliopsida</taxon>
        <taxon>eudicotyledons</taxon>
        <taxon>Gunneridae</taxon>
        <taxon>Pentapetalae</taxon>
        <taxon>rosids</taxon>
        <taxon>malvids</taxon>
        <taxon>Malvales</taxon>
        <taxon>Malvaceae</taxon>
        <taxon>Malvoideae</taxon>
        <taxon>Gossypium</taxon>
    </lineage>
</organism>
<dbReference type="PROSITE" id="PS51375">
    <property type="entry name" value="PPR"/>
    <property type="match status" value="1"/>
</dbReference>
<evidence type="ECO:0000256" key="3">
    <source>
        <dbReference type="PROSITE-ProRule" id="PRU00708"/>
    </source>
</evidence>
<keyword evidence="2" id="KW-0677">Repeat</keyword>
<evidence type="ECO:0000256" key="1">
    <source>
        <dbReference type="ARBA" id="ARBA00007626"/>
    </source>
</evidence>
<evidence type="ECO:0000313" key="5">
    <source>
        <dbReference type="Proteomes" id="UP000593568"/>
    </source>
</evidence>
<dbReference type="Pfam" id="PF13041">
    <property type="entry name" value="PPR_2"/>
    <property type="match status" value="1"/>
</dbReference>
<comment type="caution">
    <text evidence="4">The sequence shown here is derived from an EMBL/GenBank/DDBJ whole genome shotgun (WGS) entry which is preliminary data.</text>
</comment>
<evidence type="ECO:0000313" key="4">
    <source>
        <dbReference type="EMBL" id="MBA0757111.1"/>
    </source>
</evidence>
<comment type="similarity">
    <text evidence="1">Belongs to the PPR family. P subfamily.</text>
</comment>
<dbReference type="InterPro" id="IPR011990">
    <property type="entry name" value="TPR-like_helical_dom_sf"/>
</dbReference>
<proteinExistence type="inferred from homology"/>
<evidence type="ECO:0000256" key="2">
    <source>
        <dbReference type="ARBA" id="ARBA00022737"/>
    </source>
</evidence>
<gene>
    <name evidence="4" type="ORF">Gotri_020225</name>
</gene>
<evidence type="ECO:0008006" key="6">
    <source>
        <dbReference type="Google" id="ProtNLM"/>
    </source>
</evidence>
<dbReference type="Proteomes" id="UP000593568">
    <property type="component" value="Unassembled WGS sequence"/>
</dbReference>
<dbReference type="InterPro" id="IPR002885">
    <property type="entry name" value="PPR_rpt"/>
</dbReference>
<sequence>MLARELFDKMPEKGCLPNELSTLLHGYCRKGKLSEANAIVNEMMRNGCVPNTCNILLHSLWKEGKILESEDVVEMPFHWTDLLSQTAYQ</sequence>
<dbReference type="Pfam" id="PF01535">
    <property type="entry name" value="PPR"/>
    <property type="match status" value="1"/>
</dbReference>
<dbReference type="EMBL" id="JABEZW010000001">
    <property type="protein sequence ID" value="MBA0757111.1"/>
    <property type="molecule type" value="Genomic_DNA"/>
</dbReference>
<dbReference type="PANTHER" id="PTHR47941">
    <property type="entry name" value="PENTATRICOPEPTIDE REPEAT-CONTAINING PROTEIN 3, MITOCHONDRIAL"/>
    <property type="match status" value="1"/>
</dbReference>
<reference evidence="4 5" key="1">
    <citation type="journal article" date="2019" name="Genome Biol. Evol.">
        <title>Insights into the evolution of the New World diploid cottons (Gossypium, subgenus Houzingenia) based on genome sequencing.</title>
        <authorList>
            <person name="Grover C.E."/>
            <person name="Arick M.A. 2nd"/>
            <person name="Thrash A."/>
            <person name="Conover J.L."/>
            <person name="Sanders W.S."/>
            <person name="Peterson D.G."/>
            <person name="Frelichowski J.E."/>
            <person name="Scheffler J.A."/>
            <person name="Scheffler B.E."/>
            <person name="Wendel J.F."/>
        </authorList>
    </citation>
    <scope>NUCLEOTIDE SEQUENCE [LARGE SCALE GENOMIC DNA]</scope>
    <source>
        <strain evidence="4">8</strain>
        <tissue evidence="4">Leaf</tissue>
    </source>
</reference>